<evidence type="ECO:0000256" key="1">
    <source>
        <dbReference type="ARBA" id="ARBA00003238"/>
    </source>
</evidence>
<dbReference type="RefSeq" id="WP_204444225.1">
    <property type="nucleotide sequence ID" value="NZ_JACJKY010000002.1"/>
</dbReference>
<organism evidence="3 4">
    <name type="scientific">Merdimmobilis hominis</name>
    <dbReference type="NCBI Taxonomy" id="2897707"/>
    <lineage>
        <taxon>Bacteria</taxon>
        <taxon>Bacillati</taxon>
        <taxon>Bacillota</taxon>
        <taxon>Clostridia</taxon>
        <taxon>Eubacteriales</taxon>
        <taxon>Oscillospiraceae</taxon>
        <taxon>Merdimmobilis</taxon>
    </lineage>
</organism>
<protein>
    <submittedName>
        <fullName evidence="3">DegV family protein</fullName>
    </submittedName>
</protein>
<dbReference type="InterPro" id="IPR003797">
    <property type="entry name" value="DegV"/>
</dbReference>
<dbReference type="InterPro" id="IPR043168">
    <property type="entry name" value="DegV_C"/>
</dbReference>
<name>A0A938X5J6_9FIRM</name>
<keyword evidence="2" id="KW-0446">Lipid-binding</keyword>
<reference evidence="3" key="2">
    <citation type="journal article" date="2021" name="Sci. Rep.">
        <title>The distribution of antibiotic resistance genes in chicken gut microbiota commensals.</title>
        <authorList>
            <person name="Juricova H."/>
            <person name="Matiasovicova J."/>
            <person name="Kubasova T."/>
            <person name="Cejkova D."/>
            <person name="Rychlik I."/>
        </authorList>
    </citation>
    <scope>NUCLEOTIDE SEQUENCE</scope>
    <source>
        <strain evidence="3">An559</strain>
    </source>
</reference>
<dbReference type="PROSITE" id="PS51482">
    <property type="entry name" value="DEGV"/>
    <property type="match status" value="1"/>
</dbReference>
<accession>A0A938X5J6</accession>
<gene>
    <name evidence="3" type="ORF">H6A12_01900</name>
</gene>
<keyword evidence="4" id="KW-1185">Reference proteome</keyword>
<comment type="function">
    <text evidence="1">May bind long-chain fatty acids, such as palmitate, and may play a role in lipid transport or fatty acid metabolism.</text>
</comment>
<dbReference type="AlphaFoldDB" id="A0A938X5J6"/>
<dbReference type="Pfam" id="PF02645">
    <property type="entry name" value="DegV"/>
    <property type="match status" value="1"/>
</dbReference>
<dbReference type="GO" id="GO:0008289">
    <property type="term" value="F:lipid binding"/>
    <property type="evidence" value="ECO:0007669"/>
    <property type="project" value="UniProtKB-KW"/>
</dbReference>
<dbReference type="EMBL" id="JACJKY010000002">
    <property type="protein sequence ID" value="MBM6919919.1"/>
    <property type="molecule type" value="Genomic_DNA"/>
</dbReference>
<dbReference type="Proteomes" id="UP000774750">
    <property type="component" value="Unassembled WGS sequence"/>
</dbReference>
<sequence length="295" mass="32417">MREFVILTDVTCDLPQSYYEKNNIPVVPFMYTIDDVDYDGTFEHSLNPHLFYEKLKSGSMAKTAAVPPDTLCRFFEHALKAGKDVVYLGFSSGLSSTYQNACIARDEILPAYDGAVIRCVDSLCASMGQGLFVDLVLRKAGEPDIDANALADYAESVKQNVCHYFTVDDLHHLYRGGRVSKTAAIFGTMLGIKPVLHVDEEGHLIPIGKVRGRKASLDALVAKMGTKIEGQENPYVFISHGDCEKDAEYVAKQVKDKYGIKTKIINPIGPVIGTHSGPGTVALFFVGNDRSEKKL</sequence>
<reference evidence="3" key="1">
    <citation type="submission" date="2020-08" db="EMBL/GenBank/DDBJ databases">
        <authorList>
            <person name="Cejkova D."/>
            <person name="Kubasova T."/>
            <person name="Jahodarova E."/>
            <person name="Rychlik I."/>
        </authorList>
    </citation>
    <scope>NUCLEOTIDE SEQUENCE</scope>
    <source>
        <strain evidence="3">An559</strain>
    </source>
</reference>
<dbReference type="Gene3D" id="3.30.1180.10">
    <property type="match status" value="1"/>
</dbReference>
<dbReference type="NCBIfam" id="TIGR00762">
    <property type="entry name" value="DegV"/>
    <property type="match status" value="1"/>
</dbReference>
<comment type="caution">
    <text evidence="3">The sequence shown here is derived from an EMBL/GenBank/DDBJ whole genome shotgun (WGS) entry which is preliminary data.</text>
</comment>
<evidence type="ECO:0000256" key="2">
    <source>
        <dbReference type="ARBA" id="ARBA00023121"/>
    </source>
</evidence>
<dbReference type="Gene3D" id="3.40.50.10440">
    <property type="entry name" value="Dihydroxyacetone kinase, domain 1"/>
    <property type="match status" value="1"/>
</dbReference>
<dbReference type="InterPro" id="IPR050270">
    <property type="entry name" value="DegV_domain_contain"/>
</dbReference>
<dbReference type="Gene3D" id="2.20.28.50">
    <property type="entry name" value="degv family protein"/>
    <property type="match status" value="1"/>
</dbReference>
<dbReference type="PANTHER" id="PTHR33434:SF3">
    <property type="entry name" value="DEGV DOMAIN-CONTAINING PROTEIN YITS"/>
    <property type="match status" value="1"/>
</dbReference>
<evidence type="ECO:0000313" key="3">
    <source>
        <dbReference type="EMBL" id="MBM6919919.1"/>
    </source>
</evidence>
<proteinExistence type="predicted"/>
<dbReference type="SUPFAM" id="SSF82549">
    <property type="entry name" value="DAK1/DegV-like"/>
    <property type="match status" value="1"/>
</dbReference>
<evidence type="ECO:0000313" key="4">
    <source>
        <dbReference type="Proteomes" id="UP000774750"/>
    </source>
</evidence>
<dbReference type="PANTHER" id="PTHR33434">
    <property type="entry name" value="DEGV DOMAIN-CONTAINING PROTEIN DR_1986-RELATED"/>
    <property type="match status" value="1"/>
</dbReference>